<dbReference type="InParanoid" id="A0A0C2ZII3"/>
<keyword evidence="2" id="KW-1185">Reference proteome</keyword>
<proteinExistence type="predicted"/>
<sequence>MAQVRQDMAIIGALSDSTATREACSALRRGTGRPYVLRRHRGVTLHRKTVRQELPCFTCSLITARSDMKANHTYEWRRCVLRSIQPFAHNSWIRFLPFHVCAPSTLTTLVWVVRSLSFLVVQ</sequence>
<name>A0A0C2ZII3_9AGAM</name>
<dbReference type="HOGENOM" id="CLU_2028106_0_0_1"/>
<dbReference type="EMBL" id="KN822207">
    <property type="protein sequence ID" value="KIM52567.1"/>
    <property type="molecule type" value="Genomic_DNA"/>
</dbReference>
<protein>
    <submittedName>
        <fullName evidence="1">Uncharacterized protein</fullName>
    </submittedName>
</protein>
<organism evidence="1 2">
    <name type="scientific">Scleroderma citrinum Foug A</name>
    <dbReference type="NCBI Taxonomy" id="1036808"/>
    <lineage>
        <taxon>Eukaryota</taxon>
        <taxon>Fungi</taxon>
        <taxon>Dikarya</taxon>
        <taxon>Basidiomycota</taxon>
        <taxon>Agaricomycotina</taxon>
        <taxon>Agaricomycetes</taxon>
        <taxon>Agaricomycetidae</taxon>
        <taxon>Boletales</taxon>
        <taxon>Sclerodermatineae</taxon>
        <taxon>Sclerodermataceae</taxon>
        <taxon>Scleroderma</taxon>
    </lineage>
</organism>
<reference evidence="2" key="2">
    <citation type="submission" date="2015-01" db="EMBL/GenBank/DDBJ databases">
        <title>Evolutionary Origins and Diversification of the Mycorrhizal Mutualists.</title>
        <authorList>
            <consortium name="DOE Joint Genome Institute"/>
            <consortium name="Mycorrhizal Genomics Consortium"/>
            <person name="Kohler A."/>
            <person name="Kuo A."/>
            <person name="Nagy L.G."/>
            <person name="Floudas D."/>
            <person name="Copeland A."/>
            <person name="Barry K.W."/>
            <person name="Cichocki N."/>
            <person name="Veneault-Fourrey C."/>
            <person name="LaButti K."/>
            <person name="Lindquist E.A."/>
            <person name="Lipzen A."/>
            <person name="Lundell T."/>
            <person name="Morin E."/>
            <person name="Murat C."/>
            <person name="Riley R."/>
            <person name="Ohm R."/>
            <person name="Sun H."/>
            <person name="Tunlid A."/>
            <person name="Henrissat B."/>
            <person name="Grigoriev I.V."/>
            <person name="Hibbett D.S."/>
            <person name="Martin F."/>
        </authorList>
    </citation>
    <scope>NUCLEOTIDE SEQUENCE [LARGE SCALE GENOMIC DNA]</scope>
    <source>
        <strain evidence="2">Foug A</strain>
    </source>
</reference>
<evidence type="ECO:0000313" key="2">
    <source>
        <dbReference type="Proteomes" id="UP000053989"/>
    </source>
</evidence>
<dbReference type="Proteomes" id="UP000053989">
    <property type="component" value="Unassembled WGS sequence"/>
</dbReference>
<reference evidence="1 2" key="1">
    <citation type="submission" date="2014-04" db="EMBL/GenBank/DDBJ databases">
        <authorList>
            <consortium name="DOE Joint Genome Institute"/>
            <person name="Kuo A."/>
            <person name="Kohler A."/>
            <person name="Nagy L.G."/>
            <person name="Floudas D."/>
            <person name="Copeland A."/>
            <person name="Barry K.W."/>
            <person name="Cichocki N."/>
            <person name="Veneault-Fourrey C."/>
            <person name="LaButti K."/>
            <person name="Lindquist E.A."/>
            <person name="Lipzen A."/>
            <person name="Lundell T."/>
            <person name="Morin E."/>
            <person name="Murat C."/>
            <person name="Sun H."/>
            <person name="Tunlid A."/>
            <person name="Henrissat B."/>
            <person name="Grigoriev I.V."/>
            <person name="Hibbett D.S."/>
            <person name="Martin F."/>
            <person name="Nordberg H.P."/>
            <person name="Cantor M.N."/>
            <person name="Hua S.X."/>
        </authorList>
    </citation>
    <scope>NUCLEOTIDE SEQUENCE [LARGE SCALE GENOMIC DNA]</scope>
    <source>
        <strain evidence="1 2">Foug A</strain>
    </source>
</reference>
<accession>A0A0C2ZII3</accession>
<dbReference type="AlphaFoldDB" id="A0A0C2ZII3"/>
<gene>
    <name evidence="1" type="ORF">SCLCIDRAFT_1223637</name>
</gene>
<evidence type="ECO:0000313" key="1">
    <source>
        <dbReference type="EMBL" id="KIM52567.1"/>
    </source>
</evidence>